<proteinExistence type="predicted"/>
<gene>
    <name evidence="2" type="ORF">DW099_14595</name>
</gene>
<dbReference type="AlphaFoldDB" id="A0A415DZ14"/>
<organism evidence="2 3">
    <name type="scientific">Emergencia timonensis</name>
    <dbReference type="NCBI Taxonomy" id="1776384"/>
    <lineage>
        <taxon>Bacteria</taxon>
        <taxon>Bacillati</taxon>
        <taxon>Bacillota</taxon>
        <taxon>Clostridia</taxon>
        <taxon>Peptostreptococcales</taxon>
        <taxon>Anaerovoracaceae</taxon>
        <taxon>Emergencia</taxon>
    </lineage>
</organism>
<dbReference type="OrthoDB" id="9797653at2"/>
<accession>A0A415DZ14</accession>
<dbReference type="STRING" id="1776384.GCA_900086585_01684"/>
<name>A0A415DZ14_9FIRM</name>
<dbReference type="PANTHER" id="PTHR48207">
    <property type="entry name" value="SUCCINATE--HYDROXYMETHYLGLUTARATE COA-TRANSFERASE"/>
    <property type="match status" value="1"/>
</dbReference>
<dbReference type="SUPFAM" id="SSF89796">
    <property type="entry name" value="CoA-transferase family III (CaiB/BaiF)"/>
    <property type="match status" value="1"/>
</dbReference>
<dbReference type="PANTHER" id="PTHR48207:SF3">
    <property type="entry name" value="SUCCINATE--HYDROXYMETHYLGLUTARATE COA-TRANSFERASE"/>
    <property type="match status" value="1"/>
</dbReference>
<evidence type="ECO:0000313" key="2">
    <source>
        <dbReference type="EMBL" id="RHJ86064.1"/>
    </source>
</evidence>
<dbReference type="Gene3D" id="3.40.50.10540">
    <property type="entry name" value="Crotonobetainyl-coa:carnitine coa-transferase, domain 1"/>
    <property type="match status" value="1"/>
</dbReference>
<dbReference type="Pfam" id="PF02515">
    <property type="entry name" value="CoA_transf_3"/>
    <property type="match status" value="1"/>
</dbReference>
<keyword evidence="1 2" id="KW-0808">Transferase</keyword>
<dbReference type="EMBL" id="QRMS01000004">
    <property type="protein sequence ID" value="RHJ86064.1"/>
    <property type="molecule type" value="Genomic_DNA"/>
</dbReference>
<reference evidence="2 3" key="1">
    <citation type="submission" date="2018-08" db="EMBL/GenBank/DDBJ databases">
        <title>A genome reference for cultivated species of the human gut microbiota.</title>
        <authorList>
            <person name="Zou Y."/>
            <person name="Xue W."/>
            <person name="Luo G."/>
        </authorList>
    </citation>
    <scope>NUCLEOTIDE SEQUENCE [LARGE SCALE GENOMIC DNA]</scope>
    <source>
        <strain evidence="2 3">AM07-24</strain>
    </source>
</reference>
<comment type="caution">
    <text evidence="2">The sequence shown here is derived from an EMBL/GenBank/DDBJ whole genome shotgun (WGS) entry which is preliminary data.</text>
</comment>
<dbReference type="GeneID" id="83004060"/>
<evidence type="ECO:0000256" key="1">
    <source>
        <dbReference type="ARBA" id="ARBA00022679"/>
    </source>
</evidence>
<dbReference type="InterPro" id="IPR003673">
    <property type="entry name" value="CoA-Trfase_fam_III"/>
</dbReference>
<dbReference type="InterPro" id="IPR050483">
    <property type="entry name" value="CoA-transferase_III_domain"/>
</dbReference>
<dbReference type="Proteomes" id="UP000284841">
    <property type="component" value="Unassembled WGS sequence"/>
</dbReference>
<dbReference type="RefSeq" id="WP_067536479.1">
    <property type="nucleotide sequence ID" value="NZ_AP025567.1"/>
</dbReference>
<dbReference type="BioCyc" id="MetaCyc:MONOMER-21886"/>
<keyword evidence="3" id="KW-1185">Reference proteome</keyword>
<protein>
    <submittedName>
        <fullName evidence="2">CoA transferase</fullName>
    </submittedName>
</protein>
<sequence>MKKRPLEGIKILDFSQVLSAPFCGMLLADMGAEIIKVERPGNGDISREYGPYKNDISLYFCQYNRGKKGVAVDMRSEEGKNVVMDLVSKVDIVIENFKSGTLEKLGIGYEEMLKVNPGLIYGSIAGFGTYGPLSHLPCMDIIAAARSGLVSTTGQGADAPIKPGFSLCDTWAGLQLFRGLTMALLHKQKTGKGLRVDIAMLDCAFYMCEAPVLEHSLTGEFTPRTGNHHPWYAPCGEFVTNDGNAVIAVTREEEWTQLCETLGLSALEQDPRFNNNESRVRNREALIAELEKVTSAMGRYEIEKKLCEVGVPASAVQTLAEFAGNPQTKELKVITEINQPGVGDYTVVNTPIRFSKTPVDPNGVAAGFPGANSKDILNELGYSQEKIDELIDSGAIYQSV</sequence>
<dbReference type="Gene3D" id="3.30.1540.10">
    <property type="entry name" value="formyl-coa transferase, domain 3"/>
    <property type="match status" value="1"/>
</dbReference>
<dbReference type="InterPro" id="IPR044855">
    <property type="entry name" value="CoA-Trfase_III_dom3_sf"/>
</dbReference>
<dbReference type="InterPro" id="IPR023606">
    <property type="entry name" value="CoA-Trfase_III_dom_1_sf"/>
</dbReference>
<evidence type="ECO:0000313" key="3">
    <source>
        <dbReference type="Proteomes" id="UP000284841"/>
    </source>
</evidence>
<dbReference type="GO" id="GO:0008410">
    <property type="term" value="F:CoA-transferase activity"/>
    <property type="evidence" value="ECO:0007669"/>
    <property type="project" value="TreeGrafter"/>
</dbReference>